<keyword evidence="3" id="KW-1185">Reference proteome</keyword>
<feature type="compositionally biased region" description="Polar residues" evidence="1">
    <location>
        <begin position="1"/>
        <end position="14"/>
    </location>
</feature>
<dbReference type="Proteomes" id="UP000481153">
    <property type="component" value="Unassembled WGS sequence"/>
</dbReference>
<name>A0A6G0XBR1_9STRA</name>
<organism evidence="2 3">
    <name type="scientific">Aphanomyces euteiches</name>
    <dbReference type="NCBI Taxonomy" id="100861"/>
    <lineage>
        <taxon>Eukaryota</taxon>
        <taxon>Sar</taxon>
        <taxon>Stramenopiles</taxon>
        <taxon>Oomycota</taxon>
        <taxon>Saprolegniomycetes</taxon>
        <taxon>Saprolegniales</taxon>
        <taxon>Verrucalvaceae</taxon>
        <taxon>Aphanomyces</taxon>
    </lineage>
</organism>
<dbReference type="OrthoDB" id="60429at2759"/>
<evidence type="ECO:0000313" key="3">
    <source>
        <dbReference type="Proteomes" id="UP000481153"/>
    </source>
</evidence>
<dbReference type="EMBL" id="VJMJ01000084">
    <property type="protein sequence ID" value="KAF0737577.1"/>
    <property type="molecule type" value="Genomic_DNA"/>
</dbReference>
<gene>
    <name evidence="2" type="ORF">Ae201684_006732</name>
</gene>
<proteinExistence type="predicted"/>
<feature type="region of interest" description="Disordered" evidence="1">
    <location>
        <begin position="1"/>
        <end position="25"/>
    </location>
</feature>
<accession>A0A6G0XBR1</accession>
<dbReference type="VEuPathDB" id="FungiDB:AeMF1_016479"/>
<protein>
    <submittedName>
        <fullName evidence="2">Uncharacterized protein</fullName>
    </submittedName>
</protein>
<reference evidence="2 3" key="1">
    <citation type="submission" date="2019-07" db="EMBL/GenBank/DDBJ databases">
        <title>Genomics analysis of Aphanomyces spp. identifies a new class of oomycete effector associated with host adaptation.</title>
        <authorList>
            <person name="Gaulin E."/>
        </authorList>
    </citation>
    <scope>NUCLEOTIDE SEQUENCE [LARGE SCALE GENOMIC DNA]</scope>
    <source>
        <strain evidence="2 3">ATCC 201684</strain>
    </source>
</reference>
<dbReference type="AlphaFoldDB" id="A0A6G0XBR1"/>
<evidence type="ECO:0000313" key="2">
    <source>
        <dbReference type="EMBL" id="KAF0737577.1"/>
    </source>
</evidence>
<evidence type="ECO:0000256" key="1">
    <source>
        <dbReference type="SAM" id="MobiDB-lite"/>
    </source>
</evidence>
<feature type="region of interest" description="Disordered" evidence="1">
    <location>
        <begin position="67"/>
        <end position="106"/>
    </location>
</feature>
<sequence length="120" mass="13685">METVAQTSVPSTDQILLKRPLLENQDEDMNNDEEWEMPLLFMTSLPTNFMENVDVAAISTFSADYEEDLNEDAGKSPPKAGKVQEKGKYRLHSRRQSNPYSKSRKANVAELQVCLKLFNM</sequence>
<comment type="caution">
    <text evidence="2">The sequence shown here is derived from an EMBL/GenBank/DDBJ whole genome shotgun (WGS) entry which is preliminary data.</text>
</comment>